<dbReference type="PANTHER" id="PTHR43384:SF6">
    <property type="entry name" value="SEPTUM SITE-DETERMINING PROTEIN MIND HOMOLOG, CHLOROPLASTIC"/>
    <property type="match status" value="1"/>
</dbReference>
<dbReference type="GO" id="GO:0000160">
    <property type="term" value="P:phosphorelay signal transduction system"/>
    <property type="evidence" value="ECO:0007669"/>
    <property type="project" value="InterPro"/>
</dbReference>
<dbReference type="SUPFAM" id="SSF52172">
    <property type="entry name" value="CheY-like"/>
    <property type="match status" value="1"/>
</dbReference>
<evidence type="ECO:0000313" key="6">
    <source>
        <dbReference type="Proteomes" id="UP000322214"/>
    </source>
</evidence>
<reference evidence="5 6" key="1">
    <citation type="submission" date="2019-08" db="EMBL/GenBank/DDBJ databases">
        <title>Deep-cultivation of Planctomycetes and their phenomic and genomic characterization uncovers novel biology.</title>
        <authorList>
            <person name="Wiegand S."/>
            <person name="Jogler M."/>
            <person name="Boedeker C."/>
            <person name="Pinto D."/>
            <person name="Vollmers J."/>
            <person name="Rivas-Marin E."/>
            <person name="Kohn T."/>
            <person name="Peeters S.H."/>
            <person name="Heuer A."/>
            <person name="Rast P."/>
            <person name="Oberbeckmann S."/>
            <person name="Bunk B."/>
            <person name="Jeske O."/>
            <person name="Meyerdierks A."/>
            <person name="Storesund J.E."/>
            <person name="Kallscheuer N."/>
            <person name="Luecker S."/>
            <person name="Lage O.M."/>
            <person name="Pohl T."/>
            <person name="Merkel B.J."/>
            <person name="Hornburger P."/>
            <person name="Mueller R.-W."/>
            <person name="Bruemmer F."/>
            <person name="Labrenz M."/>
            <person name="Spormann A.M."/>
            <person name="Op den Camp H."/>
            <person name="Overmann J."/>
            <person name="Amann R."/>
            <person name="Jetten M.S.M."/>
            <person name="Mascher T."/>
            <person name="Medema M.H."/>
            <person name="Devos D.P."/>
            <person name="Kaster A.-K."/>
            <person name="Ovreas L."/>
            <person name="Rohde M."/>
            <person name="Galperin M.Y."/>
            <person name="Jogler C."/>
        </authorList>
    </citation>
    <scope>NUCLEOTIDE SEQUENCE [LARGE SCALE GENOMIC DNA]</scope>
    <source>
        <strain evidence="5 6">FC18</strain>
    </source>
</reference>
<dbReference type="AlphaFoldDB" id="A0A5B9P360"/>
<keyword evidence="1" id="KW-0547">Nucleotide-binding</keyword>
<dbReference type="KEGG" id="mff:MFFC18_08280"/>
<dbReference type="Proteomes" id="UP000322214">
    <property type="component" value="Chromosome"/>
</dbReference>
<gene>
    <name evidence="5" type="primary">minD</name>
    <name evidence="5" type="ORF">MFFC18_08280</name>
</gene>
<dbReference type="InterPro" id="IPR011006">
    <property type="entry name" value="CheY-like_superfamily"/>
</dbReference>
<feature type="domain" description="Response regulatory" evidence="4">
    <location>
        <begin position="6"/>
        <end position="122"/>
    </location>
</feature>
<dbReference type="CDD" id="cd03111">
    <property type="entry name" value="CpaE-like"/>
    <property type="match status" value="1"/>
</dbReference>
<dbReference type="OrthoDB" id="9768734at2"/>
<organism evidence="5 6">
    <name type="scientific">Mariniblastus fucicola</name>
    <dbReference type="NCBI Taxonomy" id="980251"/>
    <lineage>
        <taxon>Bacteria</taxon>
        <taxon>Pseudomonadati</taxon>
        <taxon>Planctomycetota</taxon>
        <taxon>Planctomycetia</taxon>
        <taxon>Pirellulales</taxon>
        <taxon>Pirellulaceae</taxon>
        <taxon>Mariniblastus</taxon>
    </lineage>
</organism>
<evidence type="ECO:0000256" key="3">
    <source>
        <dbReference type="PROSITE-ProRule" id="PRU00169"/>
    </source>
</evidence>
<accession>A0A5B9P360</accession>
<dbReference type="Pfam" id="PF00072">
    <property type="entry name" value="Response_reg"/>
    <property type="match status" value="1"/>
</dbReference>
<evidence type="ECO:0000256" key="1">
    <source>
        <dbReference type="ARBA" id="ARBA00022741"/>
    </source>
</evidence>
<dbReference type="EMBL" id="CP042912">
    <property type="protein sequence ID" value="QEG20977.1"/>
    <property type="molecule type" value="Genomic_DNA"/>
</dbReference>
<dbReference type="Gene3D" id="3.40.50.300">
    <property type="entry name" value="P-loop containing nucleotide triphosphate hydrolases"/>
    <property type="match status" value="1"/>
</dbReference>
<dbReference type="GO" id="GO:0005524">
    <property type="term" value="F:ATP binding"/>
    <property type="evidence" value="ECO:0007669"/>
    <property type="project" value="UniProtKB-KW"/>
</dbReference>
<evidence type="ECO:0000259" key="4">
    <source>
        <dbReference type="PROSITE" id="PS50110"/>
    </source>
</evidence>
<keyword evidence="6" id="KW-1185">Reference proteome</keyword>
<dbReference type="InterPro" id="IPR001789">
    <property type="entry name" value="Sig_transdc_resp-reg_receiver"/>
</dbReference>
<keyword evidence="2" id="KW-0067">ATP-binding</keyword>
<dbReference type="PANTHER" id="PTHR43384">
    <property type="entry name" value="SEPTUM SITE-DETERMINING PROTEIN MIND HOMOLOG, CHLOROPLASTIC-RELATED"/>
    <property type="match status" value="1"/>
</dbReference>
<protein>
    <submittedName>
        <fullName evidence="5">Septum site-determining protein MinD</fullName>
    </submittedName>
</protein>
<name>A0A5B9P360_9BACT</name>
<dbReference type="InterPro" id="IPR025669">
    <property type="entry name" value="AAA_dom"/>
</dbReference>
<proteinExistence type="predicted"/>
<dbReference type="Pfam" id="PF13614">
    <property type="entry name" value="AAA_31"/>
    <property type="match status" value="1"/>
</dbReference>
<dbReference type="GO" id="GO:0009898">
    <property type="term" value="C:cytoplasmic side of plasma membrane"/>
    <property type="evidence" value="ECO:0007669"/>
    <property type="project" value="TreeGrafter"/>
</dbReference>
<dbReference type="Gene3D" id="3.40.50.2300">
    <property type="match status" value="1"/>
</dbReference>
<dbReference type="PROSITE" id="PS50110">
    <property type="entry name" value="RESPONSE_REGULATORY"/>
    <property type="match status" value="1"/>
</dbReference>
<dbReference type="SUPFAM" id="SSF52540">
    <property type="entry name" value="P-loop containing nucleoside triphosphate hydrolases"/>
    <property type="match status" value="1"/>
</dbReference>
<evidence type="ECO:0000256" key="2">
    <source>
        <dbReference type="ARBA" id="ARBA00022840"/>
    </source>
</evidence>
<dbReference type="InterPro" id="IPR027417">
    <property type="entry name" value="P-loop_NTPase"/>
</dbReference>
<dbReference type="InterPro" id="IPR050625">
    <property type="entry name" value="ParA/MinD_ATPase"/>
</dbReference>
<dbReference type="RefSeq" id="WP_075085098.1">
    <property type="nucleotide sequence ID" value="NZ_CP042912.1"/>
</dbReference>
<evidence type="ECO:0000313" key="5">
    <source>
        <dbReference type="EMBL" id="QEG20977.1"/>
    </source>
</evidence>
<dbReference type="STRING" id="980251.GCA_001642875_02872"/>
<comment type="caution">
    <text evidence="3">Lacks conserved residue(s) required for the propagation of feature annotation.</text>
</comment>
<dbReference type="GO" id="GO:0016887">
    <property type="term" value="F:ATP hydrolysis activity"/>
    <property type="evidence" value="ECO:0007669"/>
    <property type="project" value="TreeGrafter"/>
</dbReference>
<dbReference type="GO" id="GO:0051782">
    <property type="term" value="P:negative regulation of cell division"/>
    <property type="evidence" value="ECO:0007669"/>
    <property type="project" value="TreeGrafter"/>
</dbReference>
<dbReference type="GO" id="GO:0005829">
    <property type="term" value="C:cytosol"/>
    <property type="evidence" value="ECO:0007669"/>
    <property type="project" value="TreeGrafter"/>
</dbReference>
<sequence>MSGTLRISICDPDETSRENLKKFLIGMDKVWLEADCSRYEFFREIVGETTPDVAIIAIDGDTERALSLVADISQEHPTCGVIVVSSVTDGQLILRAMRSGAREFLNSPVQLDELMGALDRVSSNGSGSGQRSKSGVIIPVAGASGGVGATSIAVNMAVSLAQNPERSVVLVDLDLALGDADIFLDLMAEYTLLDVAQNIARLDLALLRKSLTKHQSGVYLLPRPVQIEDNASISEDDLRKVLGLLKASFSHVIVDLSKSYNRLDMVALEASTYVMLLTQLDLPCLRNVVRLLASFERYEGVSERVKVVVNRAGLEKSQISLEKAEKTIGGEIYARISNNYAVISECRNNGIPLLEQAPKAAITQQITELGDRLSGDSSSSVALDDDAKEKKGWLNFLSK</sequence>